<dbReference type="OrthoDB" id="9996794at2759"/>
<dbReference type="InterPro" id="IPR001315">
    <property type="entry name" value="CARD"/>
</dbReference>
<dbReference type="CDD" id="cd01671">
    <property type="entry name" value="CARD"/>
    <property type="match status" value="1"/>
</dbReference>
<evidence type="ECO:0000313" key="3">
    <source>
        <dbReference type="EMBL" id="CAD5111643.1"/>
    </source>
</evidence>
<dbReference type="SMART" id="SM00114">
    <property type="entry name" value="CARD"/>
    <property type="match status" value="1"/>
</dbReference>
<dbReference type="InterPro" id="IPR037939">
    <property type="entry name" value="CRADD"/>
</dbReference>
<dbReference type="GO" id="GO:0070513">
    <property type="term" value="F:death domain binding"/>
    <property type="evidence" value="ECO:0007669"/>
    <property type="project" value="InterPro"/>
</dbReference>
<dbReference type="Gene3D" id="1.10.533.10">
    <property type="entry name" value="Death Domain, Fas"/>
    <property type="match status" value="1"/>
</dbReference>
<keyword evidence="4" id="KW-1185">Reference proteome</keyword>
<accession>A0A7I8V5Z2</accession>
<feature type="compositionally biased region" description="Basic and acidic residues" evidence="1">
    <location>
        <begin position="168"/>
        <end position="181"/>
    </location>
</feature>
<dbReference type="InterPro" id="IPR011029">
    <property type="entry name" value="DEATH-like_dom_sf"/>
</dbReference>
<evidence type="ECO:0000313" key="4">
    <source>
        <dbReference type="Proteomes" id="UP000549394"/>
    </source>
</evidence>
<reference evidence="3 4" key="1">
    <citation type="submission" date="2020-08" db="EMBL/GenBank/DDBJ databases">
        <authorList>
            <person name="Hejnol A."/>
        </authorList>
    </citation>
    <scope>NUCLEOTIDE SEQUENCE [LARGE SCALE GENOMIC DNA]</scope>
</reference>
<dbReference type="PANTHER" id="PTHR15034:SF5">
    <property type="entry name" value="DEATH DOMAIN-CONTAINING PROTEIN CRADD"/>
    <property type="match status" value="1"/>
</dbReference>
<dbReference type="Gene3D" id="1.25.40.10">
    <property type="entry name" value="Tetratricopeptide repeat domain"/>
    <property type="match status" value="2"/>
</dbReference>
<sequence>MSSKFLPPVAFRFYDSSRWTKSSLDNWSDIQLQNLLKLKINRVAIVQQLKVEHILDYLHDEGVLTRRECDFIIGCENPTDRARILVDILPTKTGQCDWYKLFKKSLMNPDTDSEDIKKQYRMLIDFMENTLLPEQLQVETERRGSDAGRLPYYRPIPGISKFWTGTKEAPRTSETDEENGRSGRRKKKCSFTLVDLDEANVIFPAWYQSKLTESDRLFNQLSQSKKEEDKKQLSREETALETMKKLEFLFTLQNDDLLTDEFELCLSNFFHKFVTDTHYIPAYLKYLHSLKDSNSIDIIDEVSSRMIEILNEPKTKTERDLIKIFEIVLGLADILLEMGNENKAENLLRAAKNLTNPDVVWYYRLDAVLIKIHIDRAEFNEARALIQESPKFEKSAIYVQTARLNREEGNLEAALEYSKKALEEAAGEETFKTEDSINAKIEMSLTEALMWRLKDAEETSQNAFLVAEANYGKRHPIFYRACLNYFEILKQFNNDIELYKLTKRLLYSVETCYDSGLSLLVADVNRLMASIMIALQQDQSKWYNCATKAVETAQELYPPNHPKIAYFRATLAQCLYCVGRLENKKEELTWAEKEASTVLEMYRLHWGEESIKTALATALLAQIQTKLGKTDEARAALEVIEQRHSSTYLQVLIGSFYNEISAPVEAINILRKALQPPPYTQKVFLKWISKAFELLNALLHACGNIQGAYEIESEYSDWAVANNELNVEWATVFIICGK</sequence>
<dbReference type="Pfam" id="PF00619">
    <property type="entry name" value="CARD"/>
    <property type="match status" value="1"/>
</dbReference>
<evidence type="ECO:0000259" key="2">
    <source>
        <dbReference type="PROSITE" id="PS50209"/>
    </source>
</evidence>
<dbReference type="SUPFAM" id="SSF48452">
    <property type="entry name" value="TPR-like"/>
    <property type="match status" value="1"/>
</dbReference>
<dbReference type="PANTHER" id="PTHR15034">
    <property type="entry name" value="DEATH DOMAIN-CONTAINING PROTEIN CRADD"/>
    <property type="match status" value="1"/>
</dbReference>
<evidence type="ECO:0000256" key="1">
    <source>
        <dbReference type="SAM" id="MobiDB-lite"/>
    </source>
</evidence>
<dbReference type="Proteomes" id="UP000549394">
    <property type="component" value="Unassembled WGS sequence"/>
</dbReference>
<dbReference type="SUPFAM" id="SSF47986">
    <property type="entry name" value="DEATH domain"/>
    <property type="match status" value="1"/>
</dbReference>
<dbReference type="GO" id="GO:0002020">
    <property type="term" value="F:protease binding"/>
    <property type="evidence" value="ECO:0007669"/>
    <property type="project" value="InterPro"/>
</dbReference>
<dbReference type="AlphaFoldDB" id="A0A7I8V5Z2"/>
<protein>
    <submittedName>
        <fullName evidence="3">DgyrCDS932</fullName>
    </submittedName>
</protein>
<dbReference type="EMBL" id="CAJFCJ010000002">
    <property type="protein sequence ID" value="CAD5111643.1"/>
    <property type="molecule type" value="Genomic_DNA"/>
</dbReference>
<dbReference type="GO" id="GO:0042981">
    <property type="term" value="P:regulation of apoptotic process"/>
    <property type="evidence" value="ECO:0007669"/>
    <property type="project" value="InterPro"/>
</dbReference>
<comment type="caution">
    <text evidence="3">The sequence shown here is derived from an EMBL/GenBank/DDBJ whole genome shotgun (WGS) entry which is preliminary data.</text>
</comment>
<gene>
    <name evidence="3" type="ORF">DGYR_LOCUS906</name>
</gene>
<dbReference type="InterPro" id="IPR011990">
    <property type="entry name" value="TPR-like_helical_dom_sf"/>
</dbReference>
<organism evidence="3 4">
    <name type="scientific">Dimorphilus gyrociliatus</name>
    <dbReference type="NCBI Taxonomy" id="2664684"/>
    <lineage>
        <taxon>Eukaryota</taxon>
        <taxon>Metazoa</taxon>
        <taxon>Spiralia</taxon>
        <taxon>Lophotrochozoa</taxon>
        <taxon>Annelida</taxon>
        <taxon>Polychaeta</taxon>
        <taxon>Polychaeta incertae sedis</taxon>
        <taxon>Dinophilidae</taxon>
        <taxon>Dimorphilus</taxon>
    </lineage>
</organism>
<feature type="domain" description="CARD" evidence="2">
    <location>
        <begin position="38"/>
        <end position="92"/>
    </location>
</feature>
<dbReference type="PROSITE" id="PS50209">
    <property type="entry name" value="CARD"/>
    <property type="match status" value="1"/>
</dbReference>
<feature type="region of interest" description="Disordered" evidence="1">
    <location>
        <begin position="163"/>
        <end position="183"/>
    </location>
</feature>
<name>A0A7I8V5Z2_9ANNE</name>
<proteinExistence type="predicted"/>